<evidence type="ECO:0000256" key="3">
    <source>
        <dbReference type="ARBA" id="ARBA00023163"/>
    </source>
</evidence>
<keyword evidence="1" id="KW-0805">Transcription regulation</keyword>
<feature type="compositionally biased region" description="Polar residues" evidence="5">
    <location>
        <begin position="194"/>
        <end position="208"/>
    </location>
</feature>
<evidence type="ECO:0000256" key="1">
    <source>
        <dbReference type="ARBA" id="ARBA00023015"/>
    </source>
</evidence>
<keyword evidence="2 4" id="KW-0238">DNA-binding</keyword>
<dbReference type="SUPFAM" id="SSF48498">
    <property type="entry name" value="Tetracyclin repressor-like, C-terminal domain"/>
    <property type="match status" value="1"/>
</dbReference>
<sequence length="208" mass="22349">MATPLRRDAARNRERLVDAARRCFAELGPNAPLEDVARAAGVSRTTLHRHFDAREDLVAAVLEQNVATIESEAARLVDARDGLERLFHYLLDVQAEAPWLAHVAASGPVPAGTRALADRTAAALEPLVGQAKDRGVLRPELGAEDVLLTLPMAMAAQVAREHPAGRRGSDHLRAILHHGLFTTEPPEGRAPAGTTGTPSTNESAPRRR</sequence>
<dbReference type="PRINTS" id="PR00455">
    <property type="entry name" value="HTHTETR"/>
</dbReference>
<comment type="caution">
    <text evidence="7">The sequence shown here is derived from an EMBL/GenBank/DDBJ whole genome shotgun (WGS) entry which is preliminary data.</text>
</comment>
<dbReference type="Proteomes" id="UP001597479">
    <property type="component" value="Unassembled WGS sequence"/>
</dbReference>
<dbReference type="PANTHER" id="PTHR30055">
    <property type="entry name" value="HTH-TYPE TRANSCRIPTIONAL REGULATOR RUTR"/>
    <property type="match status" value="1"/>
</dbReference>
<dbReference type="SUPFAM" id="SSF46689">
    <property type="entry name" value="Homeodomain-like"/>
    <property type="match status" value="1"/>
</dbReference>
<name>A0ABW5VW70_9MICO</name>
<organism evidence="7 8">
    <name type="scientific">Promicromonospora vindobonensis</name>
    <dbReference type="NCBI Taxonomy" id="195748"/>
    <lineage>
        <taxon>Bacteria</taxon>
        <taxon>Bacillati</taxon>
        <taxon>Actinomycetota</taxon>
        <taxon>Actinomycetes</taxon>
        <taxon>Micrococcales</taxon>
        <taxon>Promicromonosporaceae</taxon>
        <taxon>Promicromonospora</taxon>
    </lineage>
</organism>
<accession>A0ABW5VW70</accession>
<evidence type="ECO:0000256" key="4">
    <source>
        <dbReference type="PROSITE-ProRule" id="PRU00335"/>
    </source>
</evidence>
<dbReference type="RefSeq" id="WP_377186545.1">
    <property type="nucleotide sequence ID" value="NZ_JBHUOG010000002.1"/>
</dbReference>
<dbReference type="InterPro" id="IPR001647">
    <property type="entry name" value="HTH_TetR"/>
</dbReference>
<gene>
    <name evidence="7" type="ORF">ACFS27_20215</name>
</gene>
<keyword evidence="3" id="KW-0804">Transcription</keyword>
<dbReference type="Pfam" id="PF00440">
    <property type="entry name" value="TetR_N"/>
    <property type="match status" value="1"/>
</dbReference>
<feature type="DNA-binding region" description="H-T-H motif" evidence="4">
    <location>
        <begin position="32"/>
        <end position="51"/>
    </location>
</feature>
<dbReference type="InterPro" id="IPR009057">
    <property type="entry name" value="Homeodomain-like_sf"/>
</dbReference>
<dbReference type="PROSITE" id="PS50977">
    <property type="entry name" value="HTH_TETR_2"/>
    <property type="match status" value="1"/>
</dbReference>
<proteinExistence type="predicted"/>
<keyword evidence="8" id="KW-1185">Reference proteome</keyword>
<dbReference type="PANTHER" id="PTHR30055:SF234">
    <property type="entry name" value="HTH-TYPE TRANSCRIPTIONAL REGULATOR BETI"/>
    <property type="match status" value="1"/>
</dbReference>
<dbReference type="Gene3D" id="1.10.357.10">
    <property type="entry name" value="Tetracycline Repressor, domain 2"/>
    <property type="match status" value="1"/>
</dbReference>
<evidence type="ECO:0000256" key="2">
    <source>
        <dbReference type="ARBA" id="ARBA00023125"/>
    </source>
</evidence>
<evidence type="ECO:0000259" key="6">
    <source>
        <dbReference type="PROSITE" id="PS50977"/>
    </source>
</evidence>
<feature type="region of interest" description="Disordered" evidence="5">
    <location>
        <begin position="182"/>
        <end position="208"/>
    </location>
</feature>
<evidence type="ECO:0000256" key="5">
    <source>
        <dbReference type="SAM" id="MobiDB-lite"/>
    </source>
</evidence>
<dbReference type="InterPro" id="IPR036271">
    <property type="entry name" value="Tet_transcr_reg_TetR-rel_C_sf"/>
</dbReference>
<reference evidence="8" key="1">
    <citation type="journal article" date="2019" name="Int. J. Syst. Evol. Microbiol.">
        <title>The Global Catalogue of Microorganisms (GCM) 10K type strain sequencing project: providing services to taxonomists for standard genome sequencing and annotation.</title>
        <authorList>
            <consortium name="The Broad Institute Genomics Platform"/>
            <consortium name="The Broad Institute Genome Sequencing Center for Infectious Disease"/>
            <person name="Wu L."/>
            <person name="Ma J."/>
        </authorList>
    </citation>
    <scope>NUCLEOTIDE SEQUENCE [LARGE SCALE GENOMIC DNA]</scope>
    <source>
        <strain evidence="8">CCM 7044</strain>
    </source>
</reference>
<evidence type="ECO:0000313" key="7">
    <source>
        <dbReference type="EMBL" id="MFD2795898.1"/>
    </source>
</evidence>
<feature type="domain" description="HTH tetR-type" evidence="6">
    <location>
        <begin position="10"/>
        <end position="69"/>
    </location>
</feature>
<evidence type="ECO:0000313" key="8">
    <source>
        <dbReference type="Proteomes" id="UP001597479"/>
    </source>
</evidence>
<dbReference type="EMBL" id="JBHUOG010000002">
    <property type="protein sequence ID" value="MFD2795898.1"/>
    <property type="molecule type" value="Genomic_DNA"/>
</dbReference>
<protein>
    <submittedName>
        <fullName evidence="7">TetR/AcrR family transcriptional regulator</fullName>
    </submittedName>
</protein>
<dbReference type="InterPro" id="IPR050109">
    <property type="entry name" value="HTH-type_TetR-like_transc_reg"/>
</dbReference>